<comment type="similarity">
    <text evidence="2 8">Belongs to the aspartokinase family.</text>
</comment>
<dbReference type="UniPathway" id="UPA00050">
    <property type="reaction ID" value="UER00461"/>
</dbReference>
<dbReference type="Proteomes" id="UP000006008">
    <property type="component" value="Unassembled WGS sequence"/>
</dbReference>
<gene>
    <name evidence="11" type="ORF">HMPREF9450_00835</name>
</gene>
<dbReference type="SUPFAM" id="SSF55021">
    <property type="entry name" value="ACT-like"/>
    <property type="match status" value="1"/>
</dbReference>
<dbReference type="HOGENOM" id="CLU_009116_6_0_10"/>
<dbReference type="InterPro" id="IPR036393">
    <property type="entry name" value="AceGlu_kinase-like_sf"/>
</dbReference>
<dbReference type="InterPro" id="IPR045865">
    <property type="entry name" value="ACT-like_dom_sf"/>
</dbReference>
<dbReference type="PANTHER" id="PTHR21499">
    <property type="entry name" value="ASPARTATE KINASE"/>
    <property type="match status" value="1"/>
</dbReference>
<evidence type="ECO:0000256" key="5">
    <source>
        <dbReference type="ARBA" id="ARBA00022777"/>
    </source>
</evidence>
<dbReference type="GO" id="GO:0009089">
    <property type="term" value="P:lysine biosynthetic process via diaminopimelate"/>
    <property type="evidence" value="ECO:0007669"/>
    <property type="project" value="UniProtKB-UniPathway"/>
</dbReference>
<dbReference type="GO" id="GO:0009088">
    <property type="term" value="P:threonine biosynthetic process"/>
    <property type="evidence" value="ECO:0007669"/>
    <property type="project" value="UniProtKB-UniPathway"/>
</dbReference>
<evidence type="ECO:0000313" key="11">
    <source>
        <dbReference type="EMBL" id="EHB92631.1"/>
    </source>
</evidence>
<keyword evidence="12" id="KW-1185">Reference proteome</keyword>
<keyword evidence="3 8" id="KW-0808">Transferase</keyword>
<reference evidence="11 12" key="1">
    <citation type="submission" date="2011-08" db="EMBL/GenBank/DDBJ databases">
        <title>The Genome Sequence of Alistipes indistinctus YIT 12060.</title>
        <authorList>
            <consortium name="The Broad Institute Genome Sequencing Platform"/>
            <person name="Earl A."/>
            <person name="Ward D."/>
            <person name="Feldgarden M."/>
            <person name="Gevers D."/>
            <person name="Morotomi M."/>
            <person name="Young S.K."/>
            <person name="Zeng Q."/>
            <person name="Gargeya S."/>
            <person name="Fitzgerald M."/>
            <person name="Haas B."/>
            <person name="Abouelleil A."/>
            <person name="Alvarado L."/>
            <person name="Arachchi H.M."/>
            <person name="Berlin A."/>
            <person name="Brown A."/>
            <person name="Chapman S.B."/>
            <person name="Chen Z."/>
            <person name="Dunbar C."/>
            <person name="Freedman E."/>
            <person name="Gearin G."/>
            <person name="Gellesch M."/>
            <person name="Goldberg J."/>
            <person name="Griggs A."/>
            <person name="Gujja S."/>
            <person name="Heiman D."/>
            <person name="Howarth C."/>
            <person name="Larson L."/>
            <person name="Lui A."/>
            <person name="MacDonald P.J.P."/>
            <person name="Montmayeur A."/>
            <person name="Murphy C."/>
            <person name="Neiman D."/>
            <person name="Pearson M."/>
            <person name="Priest M."/>
            <person name="Roberts A."/>
            <person name="Saif S."/>
            <person name="Shea T."/>
            <person name="Shenoy N."/>
            <person name="Sisk P."/>
            <person name="Stolte C."/>
            <person name="Sykes S."/>
            <person name="Wortman J."/>
            <person name="Nusbaum C."/>
            <person name="Birren B."/>
        </authorList>
    </citation>
    <scope>NUCLEOTIDE SEQUENCE [LARGE SCALE GENOMIC DNA]</scope>
    <source>
        <strain evidence="11 12">YIT 12060</strain>
    </source>
</reference>
<comment type="catalytic activity">
    <reaction evidence="7 8">
        <text>L-aspartate + ATP = 4-phospho-L-aspartate + ADP</text>
        <dbReference type="Rhea" id="RHEA:23776"/>
        <dbReference type="ChEBI" id="CHEBI:29991"/>
        <dbReference type="ChEBI" id="CHEBI:30616"/>
        <dbReference type="ChEBI" id="CHEBI:57535"/>
        <dbReference type="ChEBI" id="CHEBI:456216"/>
        <dbReference type="EC" id="2.7.2.4"/>
    </reaction>
</comment>
<dbReference type="STRING" id="742725.HMPREF9450_00835"/>
<dbReference type="GeneID" id="92816150"/>
<dbReference type="EC" id="2.7.2.4" evidence="8"/>
<dbReference type="RefSeq" id="WP_009133641.1">
    <property type="nucleotide sequence ID" value="NZ_CP102250.1"/>
</dbReference>
<keyword evidence="4" id="KW-0547">Nucleotide-binding</keyword>
<dbReference type="InterPro" id="IPR042199">
    <property type="entry name" value="AsparK_Bifunc_asparK/hSer_DH"/>
</dbReference>
<dbReference type="PATRIC" id="fig|742725.3.peg.888"/>
<evidence type="ECO:0000313" key="12">
    <source>
        <dbReference type="Proteomes" id="UP000006008"/>
    </source>
</evidence>
<dbReference type="Gene3D" id="3.40.1160.10">
    <property type="entry name" value="Acetylglutamate kinase-like"/>
    <property type="match status" value="1"/>
</dbReference>
<evidence type="ECO:0000259" key="10">
    <source>
        <dbReference type="Pfam" id="PF00696"/>
    </source>
</evidence>
<dbReference type="GO" id="GO:0005829">
    <property type="term" value="C:cytosol"/>
    <property type="evidence" value="ECO:0007669"/>
    <property type="project" value="TreeGrafter"/>
</dbReference>
<evidence type="ECO:0000256" key="8">
    <source>
        <dbReference type="RuleBase" id="RU003448"/>
    </source>
</evidence>
<keyword evidence="6" id="KW-0067">ATP-binding</keyword>
<dbReference type="InterPro" id="IPR001048">
    <property type="entry name" value="Asp/Glu/Uridylate_kinase"/>
</dbReference>
<dbReference type="Pfam" id="PF00696">
    <property type="entry name" value="AA_kinase"/>
    <property type="match status" value="1"/>
</dbReference>
<dbReference type="UniPathway" id="UPA00051">
    <property type="reaction ID" value="UER00462"/>
</dbReference>
<evidence type="ECO:0000256" key="3">
    <source>
        <dbReference type="ARBA" id="ARBA00022679"/>
    </source>
</evidence>
<proteinExistence type="inferred from homology"/>
<dbReference type="OrthoDB" id="9799110at2"/>
<keyword evidence="5 8" id="KW-0418">Kinase</keyword>
<dbReference type="Gene3D" id="3.30.70.260">
    <property type="match status" value="2"/>
</dbReference>
<evidence type="ECO:0000256" key="7">
    <source>
        <dbReference type="ARBA" id="ARBA00047872"/>
    </source>
</evidence>
<accession>G5H6Z2</accession>
<protein>
    <recommendedName>
        <fullName evidence="8">Aspartokinase</fullName>
        <ecNumber evidence="8">2.7.2.4</ecNumber>
    </recommendedName>
</protein>
<dbReference type="GO" id="GO:0009090">
    <property type="term" value="P:homoserine biosynthetic process"/>
    <property type="evidence" value="ECO:0007669"/>
    <property type="project" value="TreeGrafter"/>
</dbReference>
<dbReference type="PANTHER" id="PTHR21499:SF59">
    <property type="entry name" value="ASPARTOKINASE"/>
    <property type="match status" value="1"/>
</dbReference>
<dbReference type="GO" id="GO:0004072">
    <property type="term" value="F:aspartate kinase activity"/>
    <property type="evidence" value="ECO:0007669"/>
    <property type="project" value="UniProtKB-EC"/>
</dbReference>
<dbReference type="eggNOG" id="COG0527">
    <property type="taxonomic scope" value="Bacteria"/>
</dbReference>
<evidence type="ECO:0000256" key="1">
    <source>
        <dbReference type="ARBA" id="ARBA00004766"/>
    </source>
</evidence>
<comment type="caution">
    <text evidence="11">The sequence shown here is derived from an EMBL/GenBank/DDBJ whole genome shotgun (WGS) entry which is preliminary data.</text>
</comment>
<feature type="domain" description="Aspartate/glutamate/uridylate kinase" evidence="10">
    <location>
        <begin position="2"/>
        <end position="286"/>
    </location>
</feature>
<evidence type="ECO:0000256" key="4">
    <source>
        <dbReference type="ARBA" id="ARBA00022741"/>
    </source>
</evidence>
<dbReference type="InterPro" id="IPR001341">
    <property type="entry name" value="Asp_kinase"/>
</dbReference>
<evidence type="ECO:0000256" key="2">
    <source>
        <dbReference type="ARBA" id="ARBA00010122"/>
    </source>
</evidence>
<comment type="pathway">
    <text evidence="9">Amino-acid biosynthesis; L-methionine biosynthesis via de novo pathway; L-homoserine from L-aspartate: step 1/3.</text>
</comment>
<evidence type="ECO:0000256" key="6">
    <source>
        <dbReference type="ARBA" id="ARBA00022840"/>
    </source>
</evidence>
<comment type="pathway">
    <text evidence="1 9">Amino-acid biosynthesis; L-lysine biosynthesis via DAP pathway; (S)-tetrahydrodipicolinate from L-aspartate: step 1/4.</text>
</comment>
<dbReference type="GO" id="GO:0005524">
    <property type="term" value="F:ATP binding"/>
    <property type="evidence" value="ECO:0007669"/>
    <property type="project" value="UniProtKB-KW"/>
</dbReference>
<dbReference type="SUPFAM" id="SSF53633">
    <property type="entry name" value="Carbamate kinase-like"/>
    <property type="match status" value="1"/>
</dbReference>
<dbReference type="UniPathway" id="UPA00034">
    <property type="reaction ID" value="UER00015"/>
</dbReference>
<evidence type="ECO:0000256" key="9">
    <source>
        <dbReference type="RuleBase" id="RU004249"/>
    </source>
</evidence>
<name>G5H6Z2_9BACT</name>
<comment type="pathway">
    <text evidence="9">Amino-acid biosynthesis; L-threonine biosynthesis; L-threonine from L-aspartate: step 1/5.</text>
</comment>
<sequence length="437" mass="47835">MKIYKFGGASVRSAEGVANLCRIVKGEQGALFIVVSAMGKTTNALELVLEDFIGGNTASALDRLHEIEQYHREIMAGLLHQGEDFSADGISAGTNRVGALFSELGGLLAAASKRDDYDSWYDRIVSYGELISTTIVSGYLAAQGVPNRWLDMRRCFVTDSRHREANINVDRSTLLLRQAVDAFPEQVFVAQGFIGATPGGCPTTLGREGSDYSAAMAGYILGADSVTIWKDVEGVLNADPRLFSDAVHIPQLTYLDAIELAYSGAQVIHPKTIKPLQNKGIPLYVKPFLAPDHAGTLICGRIDTPIGVPILILKQRQVLISIRPKDFSFVLDESLPEIFSVFNQYRQKINLIQSSAVNLSLCVDDSRYLERVVDTLQTGFRVVYNKGMELLTVRGYDDASYRRFAGAEGVYLVQKTRRTMRVVRLAGLSGVSAVVAK</sequence>
<dbReference type="AlphaFoldDB" id="G5H6Z2"/>
<organism evidence="11 12">
    <name type="scientific">Alistipes indistinctus YIT 12060</name>
    <dbReference type="NCBI Taxonomy" id="742725"/>
    <lineage>
        <taxon>Bacteria</taxon>
        <taxon>Pseudomonadati</taxon>
        <taxon>Bacteroidota</taxon>
        <taxon>Bacteroidia</taxon>
        <taxon>Bacteroidales</taxon>
        <taxon>Rikenellaceae</taxon>
        <taxon>Alistipes</taxon>
    </lineage>
</organism>
<dbReference type="NCBIfam" id="TIGR00657">
    <property type="entry name" value="asp_kinases"/>
    <property type="match status" value="1"/>
</dbReference>
<dbReference type="Gene3D" id="1.20.120.1320">
    <property type="entry name" value="Aspartokinase, catalytic domain"/>
    <property type="match status" value="1"/>
</dbReference>
<dbReference type="EMBL" id="ADLD01000009">
    <property type="protein sequence ID" value="EHB92631.1"/>
    <property type="molecule type" value="Genomic_DNA"/>
</dbReference>
<keyword evidence="9" id="KW-0028">Amino-acid biosynthesis</keyword>